<accession>A0A6A6GEY3</accession>
<evidence type="ECO:0000313" key="3">
    <source>
        <dbReference type="Proteomes" id="UP000799538"/>
    </source>
</evidence>
<feature type="region of interest" description="Disordered" evidence="1">
    <location>
        <begin position="61"/>
        <end position="85"/>
    </location>
</feature>
<evidence type="ECO:0000256" key="1">
    <source>
        <dbReference type="SAM" id="MobiDB-lite"/>
    </source>
</evidence>
<protein>
    <submittedName>
        <fullName evidence="2">Uncharacterized protein</fullName>
    </submittedName>
</protein>
<proteinExistence type="predicted"/>
<name>A0A6A6GEY3_9PEZI</name>
<keyword evidence="3" id="KW-1185">Reference proteome</keyword>
<gene>
    <name evidence="2" type="ORF">BDZ85DRAFT_260690</name>
</gene>
<dbReference type="EMBL" id="ML992505">
    <property type="protein sequence ID" value="KAF2224282.1"/>
    <property type="molecule type" value="Genomic_DNA"/>
</dbReference>
<dbReference type="AlphaFoldDB" id="A0A6A6GEY3"/>
<organism evidence="2 3">
    <name type="scientific">Elsinoe ampelina</name>
    <dbReference type="NCBI Taxonomy" id="302913"/>
    <lineage>
        <taxon>Eukaryota</taxon>
        <taxon>Fungi</taxon>
        <taxon>Dikarya</taxon>
        <taxon>Ascomycota</taxon>
        <taxon>Pezizomycotina</taxon>
        <taxon>Dothideomycetes</taxon>
        <taxon>Dothideomycetidae</taxon>
        <taxon>Myriangiales</taxon>
        <taxon>Elsinoaceae</taxon>
        <taxon>Elsinoe</taxon>
    </lineage>
</organism>
<sequence>MGMGMDAGLQLQPHWPNWNNQWCLMKATVNLMQARRPPRPPHLAASSSLYIPAGELARPVKANGRPCRSWAPKSSSKPQRESDERIANSSTFFTSICPWSANGLLFSSTQSLAELAQNTSISHAPLDAMPAFLFSRQPMQKPSARIAASCPAAFLALL</sequence>
<evidence type="ECO:0000313" key="2">
    <source>
        <dbReference type="EMBL" id="KAF2224282.1"/>
    </source>
</evidence>
<dbReference type="Proteomes" id="UP000799538">
    <property type="component" value="Unassembled WGS sequence"/>
</dbReference>
<reference evidence="3" key="1">
    <citation type="journal article" date="2020" name="Stud. Mycol.">
        <title>101 Dothideomycetes genomes: A test case for predicting lifestyles and emergence of pathogens.</title>
        <authorList>
            <person name="Haridas S."/>
            <person name="Albert R."/>
            <person name="Binder M."/>
            <person name="Bloem J."/>
            <person name="LaButti K."/>
            <person name="Salamov A."/>
            <person name="Andreopoulos B."/>
            <person name="Baker S."/>
            <person name="Barry K."/>
            <person name="Bills G."/>
            <person name="Bluhm B."/>
            <person name="Cannon C."/>
            <person name="Castanera R."/>
            <person name="Culley D."/>
            <person name="Daum C."/>
            <person name="Ezra D."/>
            <person name="Gonzalez J."/>
            <person name="Henrissat B."/>
            <person name="Kuo A."/>
            <person name="Liang C."/>
            <person name="Lipzen A."/>
            <person name="Lutzoni F."/>
            <person name="Magnuson J."/>
            <person name="Mondo S."/>
            <person name="Nolan M."/>
            <person name="Ohm R."/>
            <person name="Pangilinan J."/>
            <person name="Park H.-J."/>
            <person name="Ramirez L."/>
            <person name="Alfaro M."/>
            <person name="Sun H."/>
            <person name="Tritt A."/>
            <person name="Yoshinaga Y."/>
            <person name="Zwiers L.-H."/>
            <person name="Turgeon B."/>
            <person name="Goodwin S."/>
            <person name="Spatafora J."/>
            <person name="Crous P."/>
            <person name="Grigoriev I."/>
        </authorList>
    </citation>
    <scope>NUCLEOTIDE SEQUENCE [LARGE SCALE GENOMIC DNA]</scope>
    <source>
        <strain evidence="3">CECT 20119</strain>
    </source>
</reference>